<dbReference type="Gene3D" id="2.60.40.1120">
    <property type="entry name" value="Carboxypeptidase-like, regulatory domain"/>
    <property type="match status" value="1"/>
</dbReference>
<organism evidence="11 12">
    <name type="scientific">Persicobacter psychrovividus</name>
    <dbReference type="NCBI Taxonomy" id="387638"/>
    <lineage>
        <taxon>Bacteria</taxon>
        <taxon>Pseudomonadati</taxon>
        <taxon>Bacteroidota</taxon>
        <taxon>Cytophagia</taxon>
        <taxon>Cytophagales</taxon>
        <taxon>Persicobacteraceae</taxon>
        <taxon>Persicobacter</taxon>
    </lineage>
</organism>
<keyword evidence="12" id="KW-1185">Reference proteome</keyword>
<feature type="compositionally biased region" description="Basic and acidic residues" evidence="8">
    <location>
        <begin position="837"/>
        <end position="850"/>
    </location>
</feature>
<dbReference type="Pfam" id="PF13715">
    <property type="entry name" value="CarbopepD_reg_2"/>
    <property type="match status" value="1"/>
</dbReference>
<dbReference type="EMBL" id="AP025293">
    <property type="protein sequence ID" value="BDD00843.1"/>
    <property type="molecule type" value="Genomic_DNA"/>
</dbReference>
<dbReference type="PROSITE" id="PS52016">
    <property type="entry name" value="TONB_DEPENDENT_REC_3"/>
    <property type="match status" value="1"/>
</dbReference>
<evidence type="ECO:0000256" key="8">
    <source>
        <dbReference type="SAM" id="MobiDB-lite"/>
    </source>
</evidence>
<dbReference type="InterPro" id="IPR023996">
    <property type="entry name" value="TonB-dep_OMP_SusC/RagA"/>
</dbReference>
<proteinExistence type="inferred from homology"/>
<evidence type="ECO:0000313" key="12">
    <source>
        <dbReference type="Proteomes" id="UP001354989"/>
    </source>
</evidence>
<keyword evidence="5 7" id="KW-0472">Membrane</keyword>
<dbReference type="InterPro" id="IPR039426">
    <property type="entry name" value="TonB-dep_rcpt-like"/>
</dbReference>
<accession>A0ABM7VIP0</accession>
<evidence type="ECO:0000259" key="10">
    <source>
        <dbReference type="Pfam" id="PF07715"/>
    </source>
</evidence>
<dbReference type="InterPro" id="IPR037066">
    <property type="entry name" value="Plug_dom_sf"/>
</dbReference>
<evidence type="ECO:0000256" key="7">
    <source>
        <dbReference type="PROSITE-ProRule" id="PRU01360"/>
    </source>
</evidence>
<feature type="domain" description="TonB-dependent receptor plug" evidence="10">
    <location>
        <begin position="114"/>
        <end position="220"/>
    </location>
</feature>
<dbReference type="InterPro" id="IPR012910">
    <property type="entry name" value="Plug_dom"/>
</dbReference>
<dbReference type="NCBIfam" id="TIGR04057">
    <property type="entry name" value="SusC_RagA_signa"/>
    <property type="match status" value="1"/>
</dbReference>
<comment type="subcellular location">
    <subcellularLocation>
        <location evidence="1 7">Cell outer membrane</location>
        <topology evidence="1 7">Multi-pass membrane protein</topology>
    </subcellularLocation>
</comment>
<dbReference type="NCBIfam" id="TIGR04056">
    <property type="entry name" value="OMP_RagA_SusC"/>
    <property type="match status" value="1"/>
</dbReference>
<keyword evidence="9" id="KW-0732">Signal</keyword>
<gene>
    <name evidence="11" type="ORF">PEPS_31230</name>
</gene>
<feature type="chain" id="PRO_5045312191" evidence="9">
    <location>
        <begin position="20"/>
        <end position="1023"/>
    </location>
</feature>
<dbReference type="Gene3D" id="2.170.130.10">
    <property type="entry name" value="TonB-dependent receptor, plug domain"/>
    <property type="match status" value="1"/>
</dbReference>
<reference evidence="11 12" key="1">
    <citation type="submission" date="2021-12" db="EMBL/GenBank/DDBJ databases">
        <title>Genome sequencing of bacteria with rrn-lacking chromosome and rrn-plasmid.</title>
        <authorList>
            <person name="Anda M."/>
            <person name="Iwasaki W."/>
        </authorList>
    </citation>
    <scope>NUCLEOTIDE SEQUENCE [LARGE SCALE GENOMIC DNA]</scope>
    <source>
        <strain evidence="11 12">NBRC 101262</strain>
        <plasmid evidence="11 12">pPP1</plasmid>
    </source>
</reference>
<evidence type="ECO:0000256" key="9">
    <source>
        <dbReference type="SAM" id="SignalP"/>
    </source>
</evidence>
<comment type="similarity">
    <text evidence="7">Belongs to the TonB-dependent receptor family.</text>
</comment>
<keyword evidence="3 7" id="KW-1134">Transmembrane beta strand</keyword>
<feature type="signal peptide" evidence="9">
    <location>
        <begin position="1"/>
        <end position="19"/>
    </location>
</feature>
<dbReference type="InterPro" id="IPR036942">
    <property type="entry name" value="Beta-barrel_TonB_sf"/>
</dbReference>
<evidence type="ECO:0000256" key="1">
    <source>
        <dbReference type="ARBA" id="ARBA00004571"/>
    </source>
</evidence>
<dbReference type="Pfam" id="PF07715">
    <property type="entry name" value="Plug"/>
    <property type="match status" value="1"/>
</dbReference>
<keyword evidence="6 7" id="KW-0998">Cell outer membrane</keyword>
<dbReference type="RefSeq" id="WP_338398102.1">
    <property type="nucleotide sequence ID" value="NZ_AP025293.1"/>
</dbReference>
<protein>
    <submittedName>
        <fullName evidence="11">SusC/RagA family TonB-linked outer membrane protein</fullName>
    </submittedName>
</protein>
<dbReference type="Proteomes" id="UP001354989">
    <property type="component" value="Plasmid pPP1"/>
</dbReference>
<dbReference type="InterPro" id="IPR023997">
    <property type="entry name" value="TonB-dep_OMP_SusC/RagA_CS"/>
</dbReference>
<evidence type="ECO:0000256" key="5">
    <source>
        <dbReference type="ARBA" id="ARBA00023136"/>
    </source>
</evidence>
<evidence type="ECO:0000256" key="6">
    <source>
        <dbReference type="ARBA" id="ARBA00023237"/>
    </source>
</evidence>
<evidence type="ECO:0000256" key="2">
    <source>
        <dbReference type="ARBA" id="ARBA00022448"/>
    </source>
</evidence>
<dbReference type="Gene3D" id="2.40.170.20">
    <property type="entry name" value="TonB-dependent receptor, beta-barrel domain"/>
    <property type="match status" value="1"/>
</dbReference>
<feature type="region of interest" description="Disordered" evidence="8">
    <location>
        <begin position="823"/>
        <end position="850"/>
    </location>
</feature>
<sequence length="1023" mass="111868">MRSLLMLVALCLLSSISYAQSFTVKGVVTDEVGDPIPGVNVLDIANNNGTITDVNGQYLLQLPSNSMELQFSFVGMAPQTVAVGGRSEIHVQLQSAITELDNVLVVAYGTSTKEAFTGAAAVVDEKVLENRPVTSFEKALQGTTPGLMVSSSSGQPGASATVRIRGIGSLSASSSPLYVLDGVPMSGSLSDLNPNDIETVTVLKDASASSLYGSRAANGVIMITSKRGKKGKTNISFNSQVGVNQRISNGYGLMNSTDIYEHSWRGLYNRSLLDGNSVDAARAHAHGAVQETVGFNPFGVDQPLDNNGKLIPGTQVLTDTDWRDQVYKNGITQNHNLTISGGNDQTQLYFSLGYFADDGTVISSNFNRITSKININHRINDVFTSGIRTQLSYSKAAQPPGGTGGANPVRSAEIINAASPVYNPDGSYNWDNKAIFDFNPLGLAELDQYGYTSKAVMANMFIQADFLEHFNFRSTLGIDQTVENGLSYYNPFHGNGRGVDGRSSKSNYDLFTWNLSNILTYRQEWQDHHLEVLAGQEAIASQSQFLSAEVTGFGIPNQPELGWGATPQQAYSSTTSWAMVSYLSQAKYDFADRYFLSASVRADGSSRFGRNHQFGVFYALGGAWRLIEEEWMKDISWISNMKLRSSYGTSGNNSIGNFASYGLYGSGANYNGISGISPIQLPNPDIQWEKISAFNIGLETAFFNKLTLDLEYYHRRSDGLLFNKPLSAGTGFRSILTNLGAMNNSGIEASLQYTIVDKKDWYSNVGFNISTNNNKILNIETDQLVSGTKLLEAGGSIYQFYMREWAGVNPDNGKPMWYVNAQSDDKKENSNPASAFRDPHGSGREVTSDYQDAERVRLGTALPQFYGGLNYSLTYKNFDVSCYFYYSLGGQIYNNDLATNMHDGTQPGYNLAKEALNAWTPENRDTDVPRYVINNEDGGALMSSRFLEDASFLRLKNVAVSYNVPQRLINPFHLQNLKIFLSGENLWTLTNYKGFDPEGAINGTTNNVIPGVKSITMGIKVSL</sequence>
<evidence type="ECO:0000256" key="3">
    <source>
        <dbReference type="ARBA" id="ARBA00022452"/>
    </source>
</evidence>
<evidence type="ECO:0000313" key="11">
    <source>
        <dbReference type="EMBL" id="BDD00843.1"/>
    </source>
</evidence>
<dbReference type="SUPFAM" id="SSF56935">
    <property type="entry name" value="Porins"/>
    <property type="match status" value="1"/>
</dbReference>
<keyword evidence="11" id="KW-0614">Plasmid</keyword>
<dbReference type="SUPFAM" id="SSF49464">
    <property type="entry name" value="Carboxypeptidase regulatory domain-like"/>
    <property type="match status" value="1"/>
</dbReference>
<keyword evidence="4 7" id="KW-0812">Transmembrane</keyword>
<dbReference type="InterPro" id="IPR008969">
    <property type="entry name" value="CarboxyPept-like_regulatory"/>
</dbReference>
<geneLocation type="plasmid" evidence="11 12">
    <name>pPP1</name>
</geneLocation>
<keyword evidence="2 7" id="KW-0813">Transport</keyword>
<name>A0ABM7VIP0_9BACT</name>
<evidence type="ECO:0000256" key="4">
    <source>
        <dbReference type="ARBA" id="ARBA00022692"/>
    </source>
</evidence>